<dbReference type="AlphaFoldDB" id="A0A4R3NAZ0"/>
<dbReference type="PROSITE" id="PS51257">
    <property type="entry name" value="PROKAR_LIPOPROTEIN"/>
    <property type="match status" value="1"/>
</dbReference>
<feature type="chain" id="PRO_5020578142" evidence="1">
    <location>
        <begin position="30"/>
        <end position="274"/>
    </location>
</feature>
<dbReference type="InterPro" id="IPR007314">
    <property type="entry name" value="Cofac_haem-bd_dom"/>
</dbReference>
<keyword evidence="1" id="KW-0732">Signal</keyword>
<dbReference type="SUPFAM" id="SSF159501">
    <property type="entry name" value="EreA/ChaN-like"/>
    <property type="match status" value="1"/>
</dbReference>
<comment type="caution">
    <text evidence="3">The sequence shown here is derived from an EMBL/GenBank/DDBJ whole genome shotgun (WGS) entry which is preliminary data.</text>
</comment>
<keyword evidence="4" id="KW-1185">Reference proteome</keyword>
<evidence type="ECO:0000313" key="4">
    <source>
        <dbReference type="Proteomes" id="UP000295414"/>
    </source>
</evidence>
<dbReference type="Pfam" id="PF04187">
    <property type="entry name" value="Cofac_haem_bdg"/>
    <property type="match status" value="1"/>
</dbReference>
<reference evidence="3 4" key="1">
    <citation type="submission" date="2019-03" db="EMBL/GenBank/DDBJ databases">
        <title>Genomic Encyclopedia of Type Strains, Phase IV (KMG-IV): sequencing the most valuable type-strain genomes for metagenomic binning, comparative biology and taxonomic classification.</title>
        <authorList>
            <person name="Goeker M."/>
        </authorList>
    </citation>
    <scope>NUCLEOTIDE SEQUENCE [LARGE SCALE GENOMIC DNA]</scope>
    <source>
        <strain evidence="3 4">DSM 13605</strain>
    </source>
</reference>
<protein>
    <submittedName>
        <fullName evidence="3">Putative iron-regulated protein</fullName>
    </submittedName>
</protein>
<proteinExistence type="predicted"/>
<dbReference type="OrthoDB" id="9795827at2"/>
<accession>A0A4R3NAZ0</accession>
<feature type="signal peptide" evidence="1">
    <location>
        <begin position="1"/>
        <end position="29"/>
    </location>
</feature>
<dbReference type="Gene3D" id="3.40.50.11550">
    <property type="match status" value="2"/>
</dbReference>
<gene>
    <name evidence="3" type="ORF">EDC34_101167</name>
</gene>
<evidence type="ECO:0000259" key="2">
    <source>
        <dbReference type="Pfam" id="PF04187"/>
    </source>
</evidence>
<name>A0A4R3NAZ0_9GAMM</name>
<dbReference type="EMBL" id="SMAP01000001">
    <property type="protein sequence ID" value="TCT25841.1"/>
    <property type="molecule type" value="Genomic_DNA"/>
</dbReference>
<feature type="domain" description="Haem-binding uptake Tiki superfamily ChaN" evidence="2">
    <location>
        <begin position="32"/>
        <end position="225"/>
    </location>
</feature>
<dbReference type="Proteomes" id="UP000295414">
    <property type="component" value="Unassembled WGS sequence"/>
</dbReference>
<evidence type="ECO:0000256" key="1">
    <source>
        <dbReference type="SAM" id="SignalP"/>
    </source>
</evidence>
<sequence length="274" mass="28996">MRLRTLLLPLPLLALLATGACRHVPPATADTPRILLLGEVHDSAAGHAARAALLRKELEAGWRPAIAMEQFDTDAQPALDAAMRECADAACVIARAAPAKAGWTWAYYEPVIALALQYKLPLYAANLSRGDAAKVVEDGFAAALPAGLIARYRLDALPADVLAAQETEVRDSHCGALPESLVAPMAKAQIARDVVMAETLRTHAADGIVLIAGNGHVRRDIAVPFWLRQQGLPARAVGFLEPTSNATAFDAVERIPATTRPDPCAGFKAPKSPG</sequence>
<evidence type="ECO:0000313" key="3">
    <source>
        <dbReference type="EMBL" id="TCT25841.1"/>
    </source>
</evidence>
<organism evidence="3 4">
    <name type="scientific">Thermomonas haemolytica</name>
    <dbReference type="NCBI Taxonomy" id="141949"/>
    <lineage>
        <taxon>Bacteria</taxon>
        <taxon>Pseudomonadati</taxon>
        <taxon>Pseudomonadota</taxon>
        <taxon>Gammaproteobacteria</taxon>
        <taxon>Lysobacterales</taxon>
        <taxon>Lysobacteraceae</taxon>
        <taxon>Thermomonas</taxon>
    </lineage>
</organism>
<dbReference type="CDD" id="cd14727">
    <property type="entry name" value="ChanN-like"/>
    <property type="match status" value="1"/>
</dbReference>
<dbReference type="RefSeq" id="WP_114958969.1">
    <property type="nucleotide sequence ID" value="NZ_MSZW01000005.1"/>
</dbReference>